<feature type="coiled-coil region" evidence="1">
    <location>
        <begin position="77"/>
        <end position="104"/>
    </location>
</feature>
<gene>
    <name evidence="3" type="ORF">G7B40_015340</name>
</gene>
<name>A0AAP5I6J9_9CYAN</name>
<dbReference type="Proteomes" id="UP000667802">
    <property type="component" value="Unassembled WGS sequence"/>
</dbReference>
<evidence type="ECO:0000313" key="4">
    <source>
        <dbReference type="Proteomes" id="UP000667802"/>
    </source>
</evidence>
<keyword evidence="2" id="KW-1133">Transmembrane helix</keyword>
<accession>A0AAP5I6J9</accession>
<evidence type="ECO:0000256" key="2">
    <source>
        <dbReference type="SAM" id="Phobius"/>
    </source>
</evidence>
<keyword evidence="1" id="KW-0175">Coiled coil</keyword>
<feature type="transmembrane region" description="Helical" evidence="2">
    <location>
        <begin position="141"/>
        <end position="165"/>
    </location>
</feature>
<sequence>MSESMAFIGGVAVAGLAALLLLKGTGNSLQPNILPSQVSSVVAPQPVVPPPQYPYGQPVYPNPPAPSGPTTEERVAMERLKMENEAFKKENDQLKTQIQQIQFQYQAQVNAINAQNAQNNQPIPVKPTLQPEQSPWWSSPIAWAVGGMTLTIGGGVVVAGVLALFGPKQQRPTRTVQVIHPYNGPTPPLAPVRRAEFLPPRGVVRRADAEYEDTY</sequence>
<dbReference type="AlphaFoldDB" id="A0AAP5I6J9"/>
<dbReference type="EMBL" id="JAALHA020000006">
    <property type="protein sequence ID" value="MDR9895927.1"/>
    <property type="molecule type" value="Genomic_DNA"/>
</dbReference>
<keyword evidence="2" id="KW-0472">Membrane</keyword>
<organism evidence="3 4">
    <name type="scientific">Aetokthonos hydrillicola Thurmond2011</name>
    <dbReference type="NCBI Taxonomy" id="2712845"/>
    <lineage>
        <taxon>Bacteria</taxon>
        <taxon>Bacillati</taxon>
        <taxon>Cyanobacteriota</taxon>
        <taxon>Cyanophyceae</taxon>
        <taxon>Nostocales</taxon>
        <taxon>Hapalosiphonaceae</taxon>
        <taxon>Aetokthonos</taxon>
    </lineage>
</organism>
<protein>
    <submittedName>
        <fullName evidence="3">Heterocyst differentiation related protein</fullName>
    </submittedName>
</protein>
<comment type="caution">
    <text evidence="3">The sequence shown here is derived from an EMBL/GenBank/DDBJ whole genome shotgun (WGS) entry which is preliminary data.</text>
</comment>
<evidence type="ECO:0000313" key="3">
    <source>
        <dbReference type="EMBL" id="MDR9895927.1"/>
    </source>
</evidence>
<dbReference type="RefSeq" id="WP_208345028.1">
    <property type="nucleotide sequence ID" value="NZ_CAWQFN010000572.1"/>
</dbReference>
<proteinExistence type="predicted"/>
<evidence type="ECO:0000256" key="1">
    <source>
        <dbReference type="SAM" id="Coils"/>
    </source>
</evidence>
<keyword evidence="2" id="KW-0812">Transmembrane</keyword>
<keyword evidence="4" id="KW-1185">Reference proteome</keyword>
<reference evidence="4" key="1">
    <citation type="journal article" date="2021" name="Science">
        <title>Hunting the eagle killer: A cyanobacterial neurotoxin causes vacuolar myelinopathy.</title>
        <authorList>
            <person name="Breinlinger S."/>
            <person name="Phillips T.J."/>
            <person name="Haram B.N."/>
            <person name="Mares J."/>
            <person name="Martinez Yerena J.A."/>
            <person name="Hrouzek P."/>
            <person name="Sobotka R."/>
            <person name="Henderson W.M."/>
            <person name="Schmieder P."/>
            <person name="Williams S.M."/>
            <person name="Lauderdale J.D."/>
            <person name="Wilde H.D."/>
            <person name="Gerrin W."/>
            <person name="Kust A."/>
            <person name="Washington J.W."/>
            <person name="Wagner C."/>
            <person name="Geier B."/>
            <person name="Liebeke M."/>
            <person name="Enke H."/>
            <person name="Niedermeyer T.H.J."/>
            <person name="Wilde S.B."/>
        </authorList>
    </citation>
    <scope>NUCLEOTIDE SEQUENCE [LARGE SCALE GENOMIC DNA]</scope>
    <source>
        <strain evidence="4">Thurmond2011</strain>
    </source>
</reference>